<reference evidence="3 4" key="1">
    <citation type="journal article" date="2012" name="J. Bacteriol.">
        <title>Genome Sequence of n-Alkane-Degrading Hydrocarboniphaga effusa Strain AP103T (ATCC BAA-332T).</title>
        <authorList>
            <person name="Chang H.K."/>
            <person name="Zylstra G.J."/>
            <person name="Chae J.C."/>
        </authorList>
    </citation>
    <scope>NUCLEOTIDE SEQUENCE [LARGE SCALE GENOMIC DNA]</scope>
    <source>
        <strain evidence="3 4">AP103</strain>
    </source>
</reference>
<feature type="compositionally biased region" description="Basic and acidic residues" evidence="1">
    <location>
        <begin position="67"/>
        <end position="82"/>
    </location>
</feature>
<reference evidence="3" key="2">
    <citation type="submission" date="2012-05" db="EMBL/GenBank/DDBJ databases">
        <authorList>
            <person name="Park J.-H."/>
            <person name="Zylstra G.J."/>
            <person name="Chae J.-C."/>
        </authorList>
    </citation>
    <scope>NUCLEOTIDE SEQUENCE</scope>
    <source>
        <strain evidence="3">AP103</strain>
    </source>
</reference>
<feature type="region of interest" description="Disordered" evidence="1">
    <location>
        <begin position="1"/>
        <end position="28"/>
    </location>
</feature>
<dbReference type="EMBL" id="AKGD01000001">
    <property type="protein sequence ID" value="EIT70183.1"/>
    <property type="molecule type" value="Genomic_DNA"/>
</dbReference>
<dbReference type="STRING" id="1172194.WQQ_01330"/>
<dbReference type="EMBL" id="AKGD01000001">
    <property type="protein sequence ID" value="EIT69996.1"/>
    <property type="molecule type" value="Genomic_DNA"/>
</dbReference>
<evidence type="ECO:0000313" key="2">
    <source>
        <dbReference type="EMBL" id="EIT69996.1"/>
    </source>
</evidence>
<organism evidence="3 4">
    <name type="scientific">Hydrocarboniphaga effusa AP103</name>
    <dbReference type="NCBI Taxonomy" id="1172194"/>
    <lineage>
        <taxon>Bacteria</taxon>
        <taxon>Pseudomonadati</taxon>
        <taxon>Pseudomonadota</taxon>
        <taxon>Gammaproteobacteria</taxon>
        <taxon>Nevskiales</taxon>
        <taxon>Nevskiaceae</taxon>
        <taxon>Hydrocarboniphaga</taxon>
    </lineage>
</organism>
<evidence type="ECO:0000313" key="3">
    <source>
        <dbReference type="EMBL" id="EIT70183.1"/>
    </source>
</evidence>
<dbReference type="PATRIC" id="fig|1172194.4.peg.127"/>
<dbReference type="RefSeq" id="WP_007183279.1">
    <property type="nucleotide sequence ID" value="NZ_AKGD01000001.1"/>
</dbReference>
<feature type="region of interest" description="Disordered" evidence="1">
    <location>
        <begin position="66"/>
        <end position="103"/>
    </location>
</feature>
<dbReference type="AlphaFoldDB" id="I8T8U3"/>
<name>I8T8U3_9GAMM</name>
<sequence>MADQKKGRGGARPGAGRKPKPKAEPVLGEVAADTPLAFLESVMRDTKADDALRVKAAIAAAQYRHPKVSDMGKKEAKQRASKEVAATRFQASTPPRLVRDNTK</sequence>
<proteinExistence type="predicted"/>
<comment type="caution">
    <text evidence="3">The sequence shown here is derived from an EMBL/GenBank/DDBJ whole genome shotgun (WGS) entry which is preliminary data.</text>
</comment>
<evidence type="ECO:0000256" key="1">
    <source>
        <dbReference type="SAM" id="MobiDB-lite"/>
    </source>
</evidence>
<accession>I8T8U3</accession>
<keyword evidence="4" id="KW-1185">Reference proteome</keyword>
<protein>
    <submittedName>
        <fullName evidence="3">Uncharacterized protein</fullName>
    </submittedName>
</protein>
<evidence type="ECO:0000313" key="4">
    <source>
        <dbReference type="Proteomes" id="UP000003704"/>
    </source>
</evidence>
<dbReference type="Proteomes" id="UP000003704">
    <property type="component" value="Unassembled WGS sequence"/>
</dbReference>
<gene>
    <name evidence="2" type="ORF">WQQ_01330</name>
    <name evidence="3" type="ORF">WQQ_03200</name>
</gene>